<dbReference type="AlphaFoldDB" id="A0A0C2VUD3"/>
<dbReference type="PATRIC" id="fig|220754.4.peg.1805"/>
<sequence length="129" mass="15204">MTNAIAFVISIFIAMPILVYILLFSSAKWLTKNHRYAVNLAIYGATPFVIGSVYFLFLTIWNVSLLWLILIFMALIGIILAFYIWQKNDDFDWHKLYRGFWRMNFAFFLMIYSFLLAFGILYSVIRSIS</sequence>
<evidence type="ECO:0000313" key="2">
    <source>
        <dbReference type="EMBL" id="KIL47618.1"/>
    </source>
</evidence>
<keyword evidence="1" id="KW-0812">Transmembrane</keyword>
<dbReference type="EMBL" id="JXRR01000014">
    <property type="protein sequence ID" value="KIL47618.1"/>
    <property type="molecule type" value="Genomic_DNA"/>
</dbReference>
<dbReference type="Proteomes" id="UP000031972">
    <property type="component" value="Unassembled WGS sequence"/>
</dbReference>
<organism evidence="2 3">
    <name type="scientific">Jeotgalibacillus campisalis</name>
    <dbReference type="NCBI Taxonomy" id="220754"/>
    <lineage>
        <taxon>Bacteria</taxon>
        <taxon>Bacillati</taxon>
        <taxon>Bacillota</taxon>
        <taxon>Bacilli</taxon>
        <taxon>Bacillales</taxon>
        <taxon>Caryophanaceae</taxon>
        <taxon>Jeotgalibacillus</taxon>
    </lineage>
</organism>
<accession>A0A0C2VUD3</accession>
<keyword evidence="1" id="KW-1133">Transmembrane helix</keyword>
<keyword evidence="1" id="KW-0472">Membrane</keyword>
<feature type="transmembrane region" description="Helical" evidence="1">
    <location>
        <begin position="36"/>
        <end position="58"/>
    </location>
</feature>
<evidence type="ECO:0008006" key="4">
    <source>
        <dbReference type="Google" id="ProtNLM"/>
    </source>
</evidence>
<reference evidence="2 3" key="1">
    <citation type="submission" date="2015-01" db="EMBL/GenBank/DDBJ databases">
        <title>Jeotgalibacillus campisalis genome sequencing.</title>
        <authorList>
            <person name="Goh K.M."/>
            <person name="Chan K.-G."/>
            <person name="Yaakop A.S."/>
            <person name="Ee R."/>
            <person name="Gan H.M."/>
            <person name="Chan C.S."/>
        </authorList>
    </citation>
    <scope>NUCLEOTIDE SEQUENCE [LARGE SCALE GENOMIC DNA]</scope>
    <source>
        <strain evidence="2 3">SF-57</strain>
    </source>
</reference>
<feature type="transmembrane region" description="Helical" evidence="1">
    <location>
        <begin position="64"/>
        <end position="85"/>
    </location>
</feature>
<name>A0A0C2VUD3_9BACL</name>
<proteinExistence type="predicted"/>
<comment type="caution">
    <text evidence="2">The sequence shown here is derived from an EMBL/GenBank/DDBJ whole genome shotgun (WGS) entry which is preliminary data.</text>
</comment>
<dbReference type="Pfam" id="PF11877">
    <property type="entry name" value="DUF3397"/>
    <property type="match status" value="1"/>
</dbReference>
<keyword evidence="3" id="KW-1185">Reference proteome</keyword>
<feature type="transmembrane region" description="Helical" evidence="1">
    <location>
        <begin position="105"/>
        <end position="125"/>
    </location>
</feature>
<protein>
    <recommendedName>
        <fullName evidence="4">DUF3397 domain-containing protein</fullName>
    </recommendedName>
</protein>
<dbReference type="OrthoDB" id="2353183at2"/>
<gene>
    <name evidence="2" type="ORF">KR50_17850</name>
</gene>
<dbReference type="RefSeq" id="WP_041057287.1">
    <property type="nucleotide sequence ID" value="NZ_JXRR01000014.1"/>
</dbReference>
<feature type="transmembrane region" description="Helical" evidence="1">
    <location>
        <begin position="6"/>
        <end position="24"/>
    </location>
</feature>
<evidence type="ECO:0000313" key="3">
    <source>
        <dbReference type="Proteomes" id="UP000031972"/>
    </source>
</evidence>
<dbReference type="InterPro" id="IPR024515">
    <property type="entry name" value="DUF3397"/>
</dbReference>
<evidence type="ECO:0000256" key="1">
    <source>
        <dbReference type="SAM" id="Phobius"/>
    </source>
</evidence>